<keyword evidence="2" id="KW-1185">Reference proteome</keyword>
<proteinExistence type="predicted"/>
<sequence length="874" mass="93930">MGKRKHKSRDPSDIRKKIRRLQRRLQETEELSSASSEYSGRQDSYKDYESDYSMPDQNIQSVVSIPVQVTSDGSGGRAKPDLIDPFSQPKPSEDQVHLNDAATSSTGTATATNLPALPADILEALGESKVKDEVFGPPVREEVSKRWGKIIMEGLGKEQKQKLLESQLFPDNFQILKAPKLNPEISTILTESTINRDKRLKYAQNQLGVGIASLTNLMSRLMDTEDINKTEIIKKLTPGKLDWPTQTEPEDQAEWAQAVPSSTGDIQEASGSRGPIHDAVESSSQAHAQDNVEVKPQEHKLLIQVFDENRLTRDDFLGMVELPLASAPAESAAAPRPPAVKYALRPRSARSRVRGHIEVYHALVGRVGEPGTEEPAAPSDWEMELTVASTTGGGDWILLGYPEDYDDEFVVASATVGDWQMLSLPEPDDDDFVTAATEFQRRFHISHDSDERASPAPAHQGDNNSGEGTSYDATPLTSPVRSPQPSRESNPELTEVPQTSSLSNTCDSNLREEDDVVCANEVRLKELEGDNETDDVAQDCDNATSSQNEAPAEAAGQSESAVAHADQSDGAEQKDKTDEAIERESDAVNDNARTNLETADVSETAPTEAENEINVENTAEIETTNVEQEASNAEHETGTVVTETHNADAETQNVDTVTDVDADAHFVDAESTSVAVERVEIEELEEALTFDENHFSTPTGGATPERVATGRRMTSSSMDDTEDRITGSSVTSRQLSRKFLRRAQYRTSGSSAACSGASGAATAPTCPAVESSPSSPDAAPDEISENPACCASPSNVSTSPSNSGSASKFEATTGVASGTEAPAEVVAVVALCSAREGAAAGRKGRSSSSLQTADGVRWAAVDATVAGEWSRRVE</sequence>
<protein>
    <submittedName>
        <fullName evidence="1">Uncharacterized protein</fullName>
    </submittedName>
</protein>
<dbReference type="Proteomes" id="UP001064048">
    <property type="component" value="Chromosome 14"/>
</dbReference>
<dbReference type="EMBL" id="CM046114">
    <property type="protein sequence ID" value="KAI8420484.1"/>
    <property type="molecule type" value="Genomic_DNA"/>
</dbReference>
<organism evidence="1 2">
    <name type="scientific">Choristoneura fumiferana</name>
    <name type="common">Spruce budworm moth</name>
    <name type="synonym">Archips fumiferana</name>
    <dbReference type="NCBI Taxonomy" id="7141"/>
    <lineage>
        <taxon>Eukaryota</taxon>
        <taxon>Metazoa</taxon>
        <taxon>Ecdysozoa</taxon>
        <taxon>Arthropoda</taxon>
        <taxon>Hexapoda</taxon>
        <taxon>Insecta</taxon>
        <taxon>Pterygota</taxon>
        <taxon>Neoptera</taxon>
        <taxon>Endopterygota</taxon>
        <taxon>Lepidoptera</taxon>
        <taxon>Glossata</taxon>
        <taxon>Ditrysia</taxon>
        <taxon>Tortricoidea</taxon>
        <taxon>Tortricidae</taxon>
        <taxon>Tortricinae</taxon>
        <taxon>Choristoneura</taxon>
    </lineage>
</organism>
<evidence type="ECO:0000313" key="2">
    <source>
        <dbReference type="Proteomes" id="UP001064048"/>
    </source>
</evidence>
<gene>
    <name evidence="1" type="ORF">MSG28_008971</name>
</gene>
<comment type="caution">
    <text evidence="1">The sequence shown here is derived from an EMBL/GenBank/DDBJ whole genome shotgun (WGS) entry which is preliminary data.</text>
</comment>
<name>A0ACC0J8U8_CHOFU</name>
<reference evidence="1 2" key="1">
    <citation type="journal article" date="2022" name="Genome Biol. Evol.">
        <title>The Spruce Budworm Genome: Reconstructing the Evolutionary History of Antifreeze Proteins.</title>
        <authorList>
            <person name="Beliveau C."/>
            <person name="Gagne P."/>
            <person name="Picq S."/>
            <person name="Vernygora O."/>
            <person name="Keeling C.I."/>
            <person name="Pinkney K."/>
            <person name="Doucet D."/>
            <person name="Wen F."/>
            <person name="Johnston J.S."/>
            <person name="Maaroufi H."/>
            <person name="Boyle B."/>
            <person name="Laroche J."/>
            <person name="Dewar K."/>
            <person name="Juretic N."/>
            <person name="Blackburn G."/>
            <person name="Nisole A."/>
            <person name="Brunet B."/>
            <person name="Brandao M."/>
            <person name="Lumley L."/>
            <person name="Duan J."/>
            <person name="Quan G."/>
            <person name="Lucarotti C.J."/>
            <person name="Roe A.D."/>
            <person name="Sperling F.A.H."/>
            <person name="Levesque R.C."/>
            <person name="Cusson M."/>
        </authorList>
    </citation>
    <scope>NUCLEOTIDE SEQUENCE [LARGE SCALE GENOMIC DNA]</scope>
    <source>
        <strain evidence="1">Glfc:IPQL:Cfum</strain>
    </source>
</reference>
<accession>A0ACC0J8U8</accession>
<evidence type="ECO:0000313" key="1">
    <source>
        <dbReference type="EMBL" id="KAI8420484.1"/>
    </source>
</evidence>